<name>A0A4R6J4D4_9BACT</name>
<sequence>MSMKILYAVQATGNGHISRAMELMPFLEQYGEVDVFLSGSNSNLHPKLPVKYRSNGLSLFYGNTGGLDYWRMWKELNLQRIWKEAKSLPVEKYDIVLNDFDSITAMACTLKKVPSIGFGHQASFQSNLTPRAGKKDFTGEMVLQRYARASAYIGLHFQQYDHFIYSPVIKEDILKAYPKNNGHITVYLSHYSDEVVLNVLHKVKDIRFEVFSKKAKQLEKKENVTLIPISNEAFTHSMIHANGIITGAGFETPAEALYMGKQLLCLPIRGQYEQLCNAAALKQFNVTVVDKITDSFSSEVQNWLHNSAVKPLTLSHSTYEIVQKAVEAGRSLQKKTEQEVFTDIFTRQKEINQPA</sequence>
<organism evidence="1 2">
    <name type="scientific">Sediminibacterium goheungense</name>
    <dbReference type="NCBI Taxonomy" id="1086393"/>
    <lineage>
        <taxon>Bacteria</taxon>
        <taxon>Pseudomonadati</taxon>
        <taxon>Bacteroidota</taxon>
        <taxon>Chitinophagia</taxon>
        <taxon>Chitinophagales</taxon>
        <taxon>Chitinophagaceae</taxon>
        <taxon>Sediminibacterium</taxon>
    </lineage>
</organism>
<dbReference type="Pfam" id="PF13528">
    <property type="entry name" value="Glyco_trans_1_3"/>
    <property type="match status" value="1"/>
</dbReference>
<dbReference type="Proteomes" id="UP000295741">
    <property type="component" value="Unassembled WGS sequence"/>
</dbReference>
<protein>
    <submittedName>
        <fullName evidence="1">Uncharacterized protein (TIGR00661 family)</fullName>
    </submittedName>
</protein>
<reference evidence="1 2" key="1">
    <citation type="submission" date="2019-03" db="EMBL/GenBank/DDBJ databases">
        <title>Genomic Encyclopedia of Archaeal and Bacterial Type Strains, Phase II (KMG-II): from individual species to whole genera.</title>
        <authorList>
            <person name="Goeker M."/>
        </authorList>
    </citation>
    <scope>NUCLEOTIDE SEQUENCE [LARGE SCALE GENOMIC DNA]</scope>
    <source>
        <strain evidence="1 2">DSM 28323</strain>
    </source>
</reference>
<evidence type="ECO:0000313" key="2">
    <source>
        <dbReference type="Proteomes" id="UP000295741"/>
    </source>
</evidence>
<evidence type="ECO:0000313" key="1">
    <source>
        <dbReference type="EMBL" id="TDO29075.1"/>
    </source>
</evidence>
<dbReference type="SUPFAM" id="SSF53756">
    <property type="entry name" value="UDP-Glycosyltransferase/glycogen phosphorylase"/>
    <property type="match status" value="1"/>
</dbReference>
<comment type="caution">
    <text evidence="1">The sequence shown here is derived from an EMBL/GenBank/DDBJ whole genome shotgun (WGS) entry which is preliminary data.</text>
</comment>
<proteinExistence type="predicted"/>
<keyword evidence="2" id="KW-1185">Reference proteome</keyword>
<dbReference type="AlphaFoldDB" id="A0A4R6J4D4"/>
<dbReference type="Gene3D" id="3.40.50.2000">
    <property type="entry name" value="Glycogen Phosphorylase B"/>
    <property type="match status" value="1"/>
</dbReference>
<dbReference type="EMBL" id="SNWP01000010">
    <property type="protein sequence ID" value="TDO29075.1"/>
    <property type="molecule type" value="Genomic_DNA"/>
</dbReference>
<gene>
    <name evidence="1" type="ORF">BC659_1158</name>
</gene>
<accession>A0A4R6J4D4</accession>